<evidence type="ECO:0000256" key="2">
    <source>
        <dbReference type="ARBA" id="ARBA00008333"/>
    </source>
</evidence>
<organism evidence="8 9">
    <name type="scientific">Paenibacillus albidus</name>
    <dbReference type="NCBI Taxonomy" id="2041023"/>
    <lineage>
        <taxon>Bacteria</taxon>
        <taxon>Bacillati</taxon>
        <taxon>Bacillota</taxon>
        <taxon>Bacilli</taxon>
        <taxon>Bacillales</taxon>
        <taxon>Paenibacillaceae</taxon>
        <taxon>Paenibacillus</taxon>
    </lineage>
</organism>
<dbReference type="RefSeq" id="WP_189021680.1">
    <property type="nucleotide sequence ID" value="NZ_BMKR01000001.1"/>
</dbReference>
<protein>
    <recommendedName>
        <fullName evidence="10">Iron permease</fullName>
    </recommendedName>
</protein>
<evidence type="ECO:0000256" key="1">
    <source>
        <dbReference type="ARBA" id="ARBA00004141"/>
    </source>
</evidence>
<keyword evidence="3 6" id="KW-0812">Transmembrane</keyword>
<dbReference type="GO" id="GO:0015093">
    <property type="term" value="F:ferrous iron transmembrane transporter activity"/>
    <property type="evidence" value="ECO:0007669"/>
    <property type="project" value="TreeGrafter"/>
</dbReference>
<gene>
    <name evidence="8" type="ORF">GCM10010912_01230</name>
</gene>
<feature type="transmembrane region" description="Helical" evidence="6">
    <location>
        <begin position="380"/>
        <end position="407"/>
    </location>
</feature>
<feature type="transmembrane region" description="Helical" evidence="6">
    <location>
        <begin position="518"/>
        <end position="536"/>
    </location>
</feature>
<keyword evidence="4 6" id="KW-1133">Transmembrane helix</keyword>
<dbReference type="GO" id="GO:0033573">
    <property type="term" value="C:high-affinity iron permease complex"/>
    <property type="evidence" value="ECO:0007669"/>
    <property type="project" value="InterPro"/>
</dbReference>
<comment type="subcellular location">
    <subcellularLocation>
        <location evidence="1">Membrane</location>
        <topology evidence="1">Multi-pass membrane protein</topology>
    </subcellularLocation>
</comment>
<evidence type="ECO:0008006" key="10">
    <source>
        <dbReference type="Google" id="ProtNLM"/>
    </source>
</evidence>
<sequence>MSFINSPCRRALQAAALVILLGLLLIFRPAAAAAAAGSAAFDELLPPVGSALVEAGQGRWEAAAADVDTFAALWRTANEGTPDPALAGPAAAVDAALADAAAALEAGGGKPASTALSTLARAVDAYITAAAGEGGDLSAAGQAAAAQLLPAAERAAEAAQRADWTAAAEAYAAMVSGWKPAESAIRQDNPAVYGLLETKMSLLRIALQAEPLREAPAQAESAALQQLLADYSAGKNIAAGNISTEPASIAGLISYLNKAAAAVKAGDNAGAAGIMEQFIVAWPAAEGQVQIASPKVYNRIENESAAVAGYLLSNPPKLDQAQATLADMLAQLTPLAGESSYTAWDAALILLREGLEAILVLAALLAYLKRNNSVAAGRWVWSGAATGLILSFVMAALLTYTLSLAAAGGARELIEGITGLVAVVMMLTIGRWLHSKSNTASWNRYVGRQVDGALAKGNLWSVYFVALLAILREGAETTIFYVGMAPSIQTSQLLLGIGSALVILIIVGYAIIAFSAKLPIAAFFRTATVLIYYLVFRFLGESLHSLQVAGKLSAHVSEGLPSVSWLGLFPTWETLLPQLLVLIFILWGLLRRTPKTPSILN</sequence>
<keyword evidence="7" id="KW-0732">Signal</keyword>
<evidence type="ECO:0000256" key="5">
    <source>
        <dbReference type="ARBA" id="ARBA00023136"/>
    </source>
</evidence>
<dbReference type="AlphaFoldDB" id="A0A917BV23"/>
<dbReference type="InterPro" id="IPR004923">
    <property type="entry name" value="FTR1/Fip1/EfeU"/>
</dbReference>
<feature type="transmembrane region" description="Helical" evidence="6">
    <location>
        <begin position="413"/>
        <end position="433"/>
    </location>
</feature>
<proteinExistence type="inferred from homology"/>
<keyword evidence="9" id="KW-1185">Reference proteome</keyword>
<evidence type="ECO:0000256" key="4">
    <source>
        <dbReference type="ARBA" id="ARBA00022989"/>
    </source>
</evidence>
<comment type="caution">
    <text evidence="8">The sequence shown here is derived from an EMBL/GenBank/DDBJ whole genome shotgun (WGS) entry which is preliminary data.</text>
</comment>
<reference evidence="8" key="1">
    <citation type="journal article" date="2014" name="Int. J. Syst. Evol. Microbiol.">
        <title>Complete genome sequence of Corynebacterium casei LMG S-19264T (=DSM 44701T), isolated from a smear-ripened cheese.</title>
        <authorList>
            <consortium name="US DOE Joint Genome Institute (JGI-PGF)"/>
            <person name="Walter F."/>
            <person name="Albersmeier A."/>
            <person name="Kalinowski J."/>
            <person name="Ruckert C."/>
        </authorList>
    </citation>
    <scope>NUCLEOTIDE SEQUENCE</scope>
    <source>
        <strain evidence="8">CGMCC 1.16134</strain>
    </source>
</reference>
<evidence type="ECO:0000256" key="6">
    <source>
        <dbReference type="SAM" id="Phobius"/>
    </source>
</evidence>
<dbReference type="PANTHER" id="PTHR31632:SF2">
    <property type="entry name" value="PLASMA MEMBRANE IRON PERMEASE"/>
    <property type="match status" value="1"/>
</dbReference>
<keyword evidence="5 6" id="KW-0472">Membrane</keyword>
<dbReference type="Proteomes" id="UP000637643">
    <property type="component" value="Unassembled WGS sequence"/>
</dbReference>
<dbReference type="Pfam" id="PF03239">
    <property type="entry name" value="FTR1"/>
    <property type="match status" value="1"/>
</dbReference>
<feature type="transmembrane region" description="Helical" evidence="6">
    <location>
        <begin position="491"/>
        <end position="511"/>
    </location>
</feature>
<feature type="transmembrane region" description="Helical" evidence="6">
    <location>
        <begin position="349"/>
        <end position="368"/>
    </location>
</feature>
<dbReference type="EMBL" id="BMKR01000001">
    <property type="protein sequence ID" value="GGF59756.1"/>
    <property type="molecule type" value="Genomic_DNA"/>
</dbReference>
<evidence type="ECO:0000256" key="7">
    <source>
        <dbReference type="SAM" id="SignalP"/>
    </source>
</evidence>
<feature type="signal peptide" evidence="7">
    <location>
        <begin position="1"/>
        <end position="32"/>
    </location>
</feature>
<evidence type="ECO:0000313" key="8">
    <source>
        <dbReference type="EMBL" id="GGF59756.1"/>
    </source>
</evidence>
<feature type="transmembrane region" description="Helical" evidence="6">
    <location>
        <begin position="569"/>
        <end position="590"/>
    </location>
</feature>
<name>A0A917BV23_9BACL</name>
<evidence type="ECO:0000256" key="3">
    <source>
        <dbReference type="ARBA" id="ARBA00022692"/>
    </source>
</evidence>
<feature type="chain" id="PRO_5036997197" description="Iron permease" evidence="7">
    <location>
        <begin position="33"/>
        <end position="601"/>
    </location>
</feature>
<accession>A0A917BV23</accession>
<reference evidence="8" key="2">
    <citation type="submission" date="2020-09" db="EMBL/GenBank/DDBJ databases">
        <authorList>
            <person name="Sun Q."/>
            <person name="Zhou Y."/>
        </authorList>
    </citation>
    <scope>NUCLEOTIDE SEQUENCE</scope>
    <source>
        <strain evidence="8">CGMCC 1.16134</strain>
    </source>
</reference>
<comment type="similarity">
    <text evidence="2">Belongs to the oxidase-dependent Fe transporter (OFeT) (TC 9.A.10.1) family.</text>
</comment>
<evidence type="ECO:0000313" key="9">
    <source>
        <dbReference type="Proteomes" id="UP000637643"/>
    </source>
</evidence>
<feature type="transmembrane region" description="Helical" evidence="6">
    <location>
        <begin position="453"/>
        <end position="471"/>
    </location>
</feature>
<dbReference type="PANTHER" id="PTHR31632">
    <property type="entry name" value="IRON TRANSPORTER FTH1"/>
    <property type="match status" value="1"/>
</dbReference>